<comment type="caution">
    <text evidence="2">The sequence shown here is derived from an EMBL/GenBank/DDBJ whole genome shotgun (WGS) entry which is preliminary data.</text>
</comment>
<keyword evidence="3" id="KW-1185">Reference proteome</keyword>
<reference evidence="2" key="1">
    <citation type="submission" date="2020-06" db="EMBL/GenBank/DDBJ databases">
        <title>Legume-microbial interactions unlock mineral nutrients during tropical forest succession.</title>
        <authorList>
            <person name="Epihov D.Z."/>
        </authorList>
    </citation>
    <scope>NUCLEOTIDE SEQUENCE [LARGE SCALE GENOMIC DNA]</scope>
    <source>
        <strain evidence="2">Pan2503</strain>
    </source>
</reference>
<feature type="non-terminal residue" evidence="2">
    <location>
        <position position="77"/>
    </location>
</feature>
<organism evidence="2 3">
    <name type="scientific">Candidatus Acidiferrum panamense</name>
    <dbReference type="NCBI Taxonomy" id="2741543"/>
    <lineage>
        <taxon>Bacteria</taxon>
        <taxon>Pseudomonadati</taxon>
        <taxon>Acidobacteriota</taxon>
        <taxon>Terriglobia</taxon>
        <taxon>Candidatus Acidiferrales</taxon>
        <taxon>Candidatus Acidiferrum</taxon>
    </lineage>
</organism>
<evidence type="ECO:0000313" key="2">
    <source>
        <dbReference type="EMBL" id="MBA0087399.1"/>
    </source>
</evidence>
<evidence type="ECO:0000313" key="3">
    <source>
        <dbReference type="Proteomes" id="UP000567293"/>
    </source>
</evidence>
<dbReference type="Gene3D" id="3.10.180.10">
    <property type="entry name" value="2,3-Dihydroxybiphenyl 1,2-Dioxygenase, domain 1"/>
    <property type="match status" value="1"/>
</dbReference>
<feature type="domain" description="Glyoxalase/Bleomycin resistance-like N-terminal" evidence="1">
    <location>
        <begin position="5"/>
        <end position="30"/>
    </location>
</feature>
<dbReference type="Proteomes" id="UP000567293">
    <property type="component" value="Unassembled WGS sequence"/>
</dbReference>
<evidence type="ECO:0000259" key="1">
    <source>
        <dbReference type="Pfam" id="PF22677"/>
    </source>
</evidence>
<dbReference type="Pfam" id="PF22677">
    <property type="entry name" value="Ble-like_N"/>
    <property type="match status" value="1"/>
</dbReference>
<sequence>MFKETHPILGTRDIQRAIAFYTQRLGFKLAFGDKADPPNYVGFRRDAVELHMQFQFEHEMGTIRLRFLVEDPDALFS</sequence>
<dbReference type="SUPFAM" id="SSF54593">
    <property type="entry name" value="Glyoxalase/Bleomycin resistance protein/Dihydroxybiphenyl dioxygenase"/>
    <property type="match status" value="1"/>
</dbReference>
<dbReference type="InterPro" id="IPR029068">
    <property type="entry name" value="Glyas_Bleomycin-R_OHBP_Dase"/>
</dbReference>
<dbReference type="InterPro" id="IPR053863">
    <property type="entry name" value="Glyoxy/Ble-like_N"/>
</dbReference>
<dbReference type="AlphaFoldDB" id="A0A7V8NTT6"/>
<name>A0A7V8NTT6_9BACT</name>
<proteinExistence type="predicted"/>
<accession>A0A7V8NTT6</accession>
<gene>
    <name evidence="2" type="ORF">HRJ53_20635</name>
</gene>
<protein>
    <submittedName>
        <fullName evidence="2">VOC family protein</fullName>
    </submittedName>
</protein>
<dbReference type="EMBL" id="JACDQQ010001986">
    <property type="protein sequence ID" value="MBA0087399.1"/>
    <property type="molecule type" value="Genomic_DNA"/>
</dbReference>